<dbReference type="Proteomes" id="UP000789901">
    <property type="component" value="Unassembled WGS sequence"/>
</dbReference>
<gene>
    <name evidence="1" type="ORF">GMARGA_LOCUS45971</name>
</gene>
<evidence type="ECO:0000313" key="2">
    <source>
        <dbReference type="Proteomes" id="UP000789901"/>
    </source>
</evidence>
<evidence type="ECO:0000313" key="1">
    <source>
        <dbReference type="EMBL" id="CAG8857150.1"/>
    </source>
</evidence>
<sequence>DLVMGRMQLPLSSNNEKIRIENVAINNLQLERARLIKFLLYHDKIDDLLISWSKKIHQMALDSVPTKK</sequence>
<feature type="non-terminal residue" evidence="1">
    <location>
        <position position="1"/>
    </location>
</feature>
<organism evidence="1 2">
    <name type="scientific">Gigaspora margarita</name>
    <dbReference type="NCBI Taxonomy" id="4874"/>
    <lineage>
        <taxon>Eukaryota</taxon>
        <taxon>Fungi</taxon>
        <taxon>Fungi incertae sedis</taxon>
        <taxon>Mucoromycota</taxon>
        <taxon>Glomeromycotina</taxon>
        <taxon>Glomeromycetes</taxon>
        <taxon>Diversisporales</taxon>
        <taxon>Gigasporaceae</taxon>
        <taxon>Gigaspora</taxon>
    </lineage>
</organism>
<reference evidence="1 2" key="1">
    <citation type="submission" date="2021-06" db="EMBL/GenBank/DDBJ databases">
        <authorList>
            <person name="Kallberg Y."/>
            <person name="Tangrot J."/>
            <person name="Rosling A."/>
        </authorList>
    </citation>
    <scope>NUCLEOTIDE SEQUENCE [LARGE SCALE GENOMIC DNA]</scope>
    <source>
        <strain evidence="1 2">120-4 pot B 10/14</strain>
    </source>
</reference>
<keyword evidence="2" id="KW-1185">Reference proteome</keyword>
<accession>A0ABN7XQ23</accession>
<name>A0ABN7XQ23_GIGMA</name>
<protein>
    <submittedName>
        <fullName evidence="1">25008_t:CDS:1</fullName>
    </submittedName>
</protein>
<proteinExistence type="predicted"/>
<feature type="non-terminal residue" evidence="1">
    <location>
        <position position="68"/>
    </location>
</feature>
<dbReference type="EMBL" id="CAJVQB010167781">
    <property type="protein sequence ID" value="CAG8857150.1"/>
    <property type="molecule type" value="Genomic_DNA"/>
</dbReference>
<comment type="caution">
    <text evidence="1">The sequence shown here is derived from an EMBL/GenBank/DDBJ whole genome shotgun (WGS) entry which is preliminary data.</text>
</comment>